<organism evidence="1">
    <name type="scientific">Anguilla anguilla</name>
    <name type="common">European freshwater eel</name>
    <name type="synonym">Muraena anguilla</name>
    <dbReference type="NCBI Taxonomy" id="7936"/>
    <lineage>
        <taxon>Eukaryota</taxon>
        <taxon>Metazoa</taxon>
        <taxon>Chordata</taxon>
        <taxon>Craniata</taxon>
        <taxon>Vertebrata</taxon>
        <taxon>Euteleostomi</taxon>
        <taxon>Actinopterygii</taxon>
        <taxon>Neopterygii</taxon>
        <taxon>Teleostei</taxon>
        <taxon>Anguilliformes</taxon>
        <taxon>Anguillidae</taxon>
        <taxon>Anguilla</taxon>
    </lineage>
</organism>
<accession>A0A0E9R9Z1</accession>
<protein>
    <submittedName>
        <fullName evidence="1">Uncharacterized protein</fullName>
    </submittedName>
</protein>
<sequence>MTYRECSVGMSNLALLYVKNMFCLRLQIQLWLFTLCVISCLQRVPVVSCFPTELLT</sequence>
<name>A0A0E9R9Z1_ANGAN</name>
<dbReference type="EMBL" id="GBXM01082673">
    <property type="protein sequence ID" value="JAH25904.1"/>
    <property type="molecule type" value="Transcribed_RNA"/>
</dbReference>
<reference evidence="1" key="1">
    <citation type="submission" date="2014-11" db="EMBL/GenBank/DDBJ databases">
        <authorList>
            <person name="Amaro Gonzalez C."/>
        </authorList>
    </citation>
    <scope>NUCLEOTIDE SEQUENCE</scope>
</reference>
<dbReference type="AlphaFoldDB" id="A0A0E9R9Z1"/>
<evidence type="ECO:0000313" key="1">
    <source>
        <dbReference type="EMBL" id="JAH25904.1"/>
    </source>
</evidence>
<proteinExistence type="predicted"/>
<reference evidence="1" key="2">
    <citation type="journal article" date="2015" name="Fish Shellfish Immunol.">
        <title>Early steps in the European eel (Anguilla anguilla)-Vibrio vulnificus interaction in the gills: Role of the RtxA13 toxin.</title>
        <authorList>
            <person name="Callol A."/>
            <person name="Pajuelo D."/>
            <person name="Ebbesson L."/>
            <person name="Teles M."/>
            <person name="MacKenzie S."/>
            <person name="Amaro C."/>
        </authorList>
    </citation>
    <scope>NUCLEOTIDE SEQUENCE</scope>
</reference>